<dbReference type="AlphaFoldDB" id="A0A7S8FB82"/>
<gene>
    <name evidence="1" type="ORF">Nkreftii_000494</name>
</gene>
<proteinExistence type="predicted"/>
<name>A0A7S8FB82_9BACT</name>
<protein>
    <submittedName>
        <fullName evidence="1">Uncharacterized protein</fullName>
    </submittedName>
</protein>
<sequence>MTRIFMVMERSRDPKTHEVRYPVKRVLPGGATDPAGMEIDLWVRSKAQNAHNFPPFETFIHLFWEEVTWR</sequence>
<accession>A0A7S8FB82</accession>
<evidence type="ECO:0000313" key="2">
    <source>
        <dbReference type="Proteomes" id="UP000593737"/>
    </source>
</evidence>
<dbReference type="Proteomes" id="UP000593737">
    <property type="component" value="Chromosome"/>
</dbReference>
<dbReference type="KEGG" id="nkf:Nkreftii_000494"/>
<organism evidence="1 2">
    <name type="scientific">Candidatus Nitrospira kreftii</name>
    <dbReference type="NCBI Taxonomy" id="2652173"/>
    <lineage>
        <taxon>Bacteria</taxon>
        <taxon>Pseudomonadati</taxon>
        <taxon>Nitrospirota</taxon>
        <taxon>Nitrospiria</taxon>
        <taxon>Nitrospirales</taxon>
        <taxon>Nitrospiraceae</taxon>
        <taxon>Nitrospira</taxon>
    </lineage>
</organism>
<reference evidence="1 2" key="1">
    <citation type="journal article" date="2020" name="ISME J.">
        <title>Enrichment and physiological characterization of a novel comammox Nitrospira indicates ammonium inhibition of complete nitrification.</title>
        <authorList>
            <person name="Sakoula D."/>
            <person name="Koch H."/>
            <person name="Frank J."/>
            <person name="Jetten M.S.M."/>
            <person name="van Kessel M.A.H.J."/>
            <person name="Lucker S."/>
        </authorList>
    </citation>
    <scope>NUCLEOTIDE SEQUENCE [LARGE SCALE GENOMIC DNA]</scope>
    <source>
        <strain evidence="1">Comreactor17</strain>
    </source>
</reference>
<evidence type="ECO:0000313" key="1">
    <source>
        <dbReference type="EMBL" id="QPD02720.1"/>
    </source>
</evidence>
<dbReference type="EMBL" id="CP047423">
    <property type="protein sequence ID" value="QPD02720.1"/>
    <property type="molecule type" value="Genomic_DNA"/>
</dbReference>